<dbReference type="EMBL" id="JAGGLI010000016">
    <property type="protein sequence ID" value="MBP2027835.1"/>
    <property type="molecule type" value="Genomic_DNA"/>
</dbReference>
<accession>A0ABS4KJ65</accession>
<reference evidence="2 3" key="1">
    <citation type="submission" date="2021-03" db="EMBL/GenBank/DDBJ databases">
        <title>Genomic Encyclopedia of Type Strains, Phase IV (KMG-IV): sequencing the most valuable type-strain genomes for metagenomic binning, comparative biology and taxonomic classification.</title>
        <authorList>
            <person name="Goeker M."/>
        </authorList>
    </citation>
    <scope>NUCLEOTIDE SEQUENCE [LARGE SCALE GENOMIC DNA]</scope>
    <source>
        <strain evidence="2 3">DSM 27512</strain>
    </source>
</reference>
<keyword evidence="1" id="KW-0812">Transmembrane</keyword>
<keyword evidence="1" id="KW-0472">Membrane</keyword>
<organism evidence="2 3">
    <name type="scientific">Acetoanaerobium pronyense</name>
    <dbReference type="NCBI Taxonomy" id="1482736"/>
    <lineage>
        <taxon>Bacteria</taxon>
        <taxon>Bacillati</taxon>
        <taxon>Bacillota</taxon>
        <taxon>Clostridia</taxon>
        <taxon>Peptostreptococcales</taxon>
        <taxon>Filifactoraceae</taxon>
        <taxon>Acetoanaerobium</taxon>
    </lineage>
</organism>
<evidence type="ECO:0000313" key="2">
    <source>
        <dbReference type="EMBL" id="MBP2027835.1"/>
    </source>
</evidence>
<protein>
    <submittedName>
        <fullName evidence="2">Membrane protein</fullName>
    </submittedName>
</protein>
<comment type="caution">
    <text evidence="2">The sequence shown here is derived from an EMBL/GenBank/DDBJ whole genome shotgun (WGS) entry which is preliminary data.</text>
</comment>
<name>A0ABS4KJ65_9FIRM</name>
<sequence length="83" mass="9628">MMYGRMMNSEFAQGCRGLGAFHGPVGMIIWTLLILGIIYLIYKIITKDNTSQNHILESLQMKYVSGEIDEEEYEKKIRVLKKK</sequence>
<keyword evidence="1" id="KW-1133">Transmembrane helix</keyword>
<keyword evidence="3" id="KW-1185">Reference proteome</keyword>
<gene>
    <name evidence="2" type="ORF">J2Z35_001633</name>
</gene>
<dbReference type="RefSeq" id="WP_209660894.1">
    <property type="nucleotide sequence ID" value="NZ_JAGGLI010000016.1"/>
</dbReference>
<proteinExistence type="predicted"/>
<evidence type="ECO:0000313" key="3">
    <source>
        <dbReference type="Proteomes" id="UP001314903"/>
    </source>
</evidence>
<feature type="transmembrane region" description="Helical" evidence="1">
    <location>
        <begin position="20"/>
        <end position="42"/>
    </location>
</feature>
<evidence type="ECO:0000256" key="1">
    <source>
        <dbReference type="SAM" id="Phobius"/>
    </source>
</evidence>
<dbReference type="Proteomes" id="UP001314903">
    <property type="component" value="Unassembled WGS sequence"/>
</dbReference>